<dbReference type="EMBL" id="JBFXLR010000038">
    <property type="protein sequence ID" value="KAL2845198.1"/>
    <property type="molecule type" value="Genomic_DNA"/>
</dbReference>
<dbReference type="Proteomes" id="UP001610444">
    <property type="component" value="Unassembled WGS sequence"/>
</dbReference>
<accession>A0ABR4JYR0</accession>
<name>A0ABR4JYR0_9EURO</name>
<sequence length="141" mass="16365">MCLMALALRSRNWRRLSEILRGVLYTTWQILGQEVGLAQPRRRADKLRFNEREPWNAVGVVGVMPESGWVLNKAIEKIVYALLDWWLSGDLVARTRLEYDFNTQSQLSSRAETQVELLGVWLKDPLFSESGTWVLRRLSCN</sequence>
<reference evidence="1 2" key="1">
    <citation type="submission" date="2024-07" db="EMBL/GenBank/DDBJ databases">
        <title>Section-level genome sequencing and comparative genomics of Aspergillus sections Usti and Cavernicolus.</title>
        <authorList>
            <consortium name="Lawrence Berkeley National Laboratory"/>
            <person name="Nybo J.L."/>
            <person name="Vesth T.C."/>
            <person name="Theobald S."/>
            <person name="Frisvad J.C."/>
            <person name="Larsen T.O."/>
            <person name="Kjaerboelling I."/>
            <person name="Rothschild-Mancinelli K."/>
            <person name="Lyhne E.K."/>
            <person name="Kogle M.E."/>
            <person name="Barry K."/>
            <person name="Clum A."/>
            <person name="Na H."/>
            <person name="Ledsgaard L."/>
            <person name="Lin J."/>
            <person name="Lipzen A."/>
            <person name="Kuo A."/>
            <person name="Riley R."/>
            <person name="Mondo S."/>
            <person name="LaButti K."/>
            <person name="Haridas S."/>
            <person name="Pangalinan J."/>
            <person name="Salamov A.A."/>
            <person name="Simmons B.A."/>
            <person name="Magnuson J.K."/>
            <person name="Chen J."/>
            <person name="Drula E."/>
            <person name="Henrissat B."/>
            <person name="Wiebenga A."/>
            <person name="Lubbers R.J."/>
            <person name="Gomes A.C."/>
            <person name="Macurrencykelacurrency M.R."/>
            <person name="Stajich J."/>
            <person name="Grigoriev I.V."/>
            <person name="Mortensen U.H."/>
            <person name="De vries R.P."/>
            <person name="Baker S.E."/>
            <person name="Andersen M.R."/>
        </authorList>
    </citation>
    <scope>NUCLEOTIDE SEQUENCE [LARGE SCALE GENOMIC DNA]</scope>
    <source>
        <strain evidence="1 2">CBS 756.74</strain>
    </source>
</reference>
<evidence type="ECO:0000313" key="2">
    <source>
        <dbReference type="Proteomes" id="UP001610444"/>
    </source>
</evidence>
<protein>
    <submittedName>
        <fullName evidence="1">Uncharacterized protein</fullName>
    </submittedName>
</protein>
<organism evidence="1 2">
    <name type="scientific">Aspergillus pseudodeflectus</name>
    <dbReference type="NCBI Taxonomy" id="176178"/>
    <lineage>
        <taxon>Eukaryota</taxon>
        <taxon>Fungi</taxon>
        <taxon>Dikarya</taxon>
        <taxon>Ascomycota</taxon>
        <taxon>Pezizomycotina</taxon>
        <taxon>Eurotiomycetes</taxon>
        <taxon>Eurotiomycetidae</taxon>
        <taxon>Eurotiales</taxon>
        <taxon>Aspergillaceae</taxon>
        <taxon>Aspergillus</taxon>
        <taxon>Aspergillus subgen. Nidulantes</taxon>
    </lineage>
</organism>
<gene>
    <name evidence="1" type="ORF">BJX68DRAFT_242476</name>
</gene>
<evidence type="ECO:0000313" key="1">
    <source>
        <dbReference type="EMBL" id="KAL2845198.1"/>
    </source>
</evidence>
<comment type="caution">
    <text evidence="1">The sequence shown here is derived from an EMBL/GenBank/DDBJ whole genome shotgun (WGS) entry which is preliminary data.</text>
</comment>
<dbReference type="RefSeq" id="XP_070896555.1">
    <property type="nucleotide sequence ID" value="XM_071040992.1"/>
</dbReference>
<dbReference type="GeneID" id="98156156"/>
<keyword evidence="2" id="KW-1185">Reference proteome</keyword>
<proteinExistence type="predicted"/>